<protein>
    <submittedName>
        <fullName evidence="2">ATP-binding domain-containing protein</fullName>
    </submittedName>
</protein>
<comment type="caution">
    <text evidence="2">The sequence shown here is derived from an EMBL/GenBank/DDBJ whole genome shotgun (WGS) entry which is preliminary data.</text>
</comment>
<name>A0ABX0H3U9_9ACTN</name>
<dbReference type="GO" id="GO:0005524">
    <property type="term" value="F:ATP binding"/>
    <property type="evidence" value="ECO:0007669"/>
    <property type="project" value="UniProtKB-KW"/>
</dbReference>
<dbReference type="RefSeq" id="WP_166284541.1">
    <property type="nucleotide sequence ID" value="NZ_JAANNP010000087.1"/>
</dbReference>
<gene>
    <name evidence="2" type="ORF">G9H71_19980</name>
</gene>
<sequence>PDLRADVVVLTVGQVKGLEFDDVLVVGPESILQGPRGLNDLYVALTRTTGTAGILHAPPVPPVLADVRCRG</sequence>
<keyword evidence="3" id="KW-1185">Reference proteome</keyword>
<keyword evidence="2" id="KW-0067">ATP-binding</keyword>
<dbReference type="InterPro" id="IPR027785">
    <property type="entry name" value="UvrD-like_helicase_C"/>
</dbReference>
<dbReference type="InterPro" id="IPR027417">
    <property type="entry name" value="P-loop_NTPase"/>
</dbReference>
<dbReference type="Proteomes" id="UP000800981">
    <property type="component" value="Unassembled WGS sequence"/>
</dbReference>
<feature type="non-terminal residue" evidence="2">
    <location>
        <position position="1"/>
    </location>
</feature>
<dbReference type="Pfam" id="PF13538">
    <property type="entry name" value="UvrD_C_2"/>
    <property type="match status" value="1"/>
</dbReference>
<keyword evidence="2" id="KW-0547">Nucleotide-binding</keyword>
<dbReference type="Gene3D" id="3.40.50.300">
    <property type="entry name" value="P-loop containing nucleotide triphosphate hydrolases"/>
    <property type="match status" value="1"/>
</dbReference>
<feature type="domain" description="UvrD-like helicase C-terminal" evidence="1">
    <location>
        <begin position="7"/>
        <end position="51"/>
    </location>
</feature>
<evidence type="ECO:0000259" key="1">
    <source>
        <dbReference type="Pfam" id="PF13538"/>
    </source>
</evidence>
<dbReference type="EMBL" id="JAANNP010000087">
    <property type="protein sequence ID" value="NHC16068.1"/>
    <property type="molecule type" value="Genomic_DNA"/>
</dbReference>
<accession>A0ABX0H3U9</accession>
<reference evidence="2 3" key="1">
    <citation type="submission" date="2020-03" db="EMBL/GenBank/DDBJ databases">
        <title>Two novel Motilibacter sp.</title>
        <authorList>
            <person name="Liu S."/>
        </authorList>
    </citation>
    <scope>NUCLEOTIDE SEQUENCE [LARGE SCALE GENOMIC DNA]</scope>
    <source>
        <strain evidence="2 3">E257</strain>
    </source>
</reference>
<dbReference type="SUPFAM" id="SSF52540">
    <property type="entry name" value="P-loop containing nucleoside triphosphate hydrolases"/>
    <property type="match status" value="1"/>
</dbReference>
<evidence type="ECO:0000313" key="3">
    <source>
        <dbReference type="Proteomes" id="UP000800981"/>
    </source>
</evidence>
<proteinExistence type="predicted"/>
<evidence type="ECO:0000313" key="2">
    <source>
        <dbReference type="EMBL" id="NHC16068.1"/>
    </source>
</evidence>
<organism evidence="2 3">
    <name type="scientific">Motilibacter deserti</name>
    <dbReference type="NCBI Taxonomy" id="2714956"/>
    <lineage>
        <taxon>Bacteria</taxon>
        <taxon>Bacillati</taxon>
        <taxon>Actinomycetota</taxon>
        <taxon>Actinomycetes</taxon>
        <taxon>Motilibacterales</taxon>
        <taxon>Motilibacteraceae</taxon>
        <taxon>Motilibacter</taxon>
    </lineage>
</organism>